<name>A0A835VCH3_VANPL</name>
<dbReference type="GO" id="GO:0009658">
    <property type="term" value="P:chloroplast organization"/>
    <property type="evidence" value="ECO:0007669"/>
    <property type="project" value="TreeGrafter"/>
</dbReference>
<dbReference type="InterPro" id="IPR019734">
    <property type="entry name" value="TPR_rpt"/>
</dbReference>
<dbReference type="EMBL" id="JADCNL010000002">
    <property type="protein sequence ID" value="KAG0491890.1"/>
    <property type="molecule type" value="Genomic_DNA"/>
</dbReference>
<dbReference type="OrthoDB" id="1928994at2759"/>
<sequence length="472" mass="53892">MVCSLLCFYSAPSSFPRMIQVSVSNYFVLPQCGRRFVNLYPSLLSCTRRKRWENSYHIKKKKTHFYYRAVTMKGNDRDLDTSTPDMEELEKQLQELFIKVKTMILSGKKEDAICILNANYENVKELLDDGFKGIEQAAILDVLALGYMLIGDCSMVEHLLQLLKEIISGVEDEQPLLDSILVHMGSMYSGLGKFDDASLAYDRCLQIFEKMFGNQSPFLITPLMGRAKIFRLIGRATKSRATYCQVIQILEKSKGFESEQLVIPLVSLGNLCIVKGRILSIYIKLYGEKDGRVGIAMSSLAHAKCAKGELDEAINLFKRGLQIVNESKYLNLDDYLVEKMRVDLAELLHVAGREHEGRDVLKECFLICENSKGIEHPNAVGHLINLATSYFRSKDFAEAERLLRTGLQIMSKDPKDQSVLMLHLAVTLYHLRQDEEAEKLALEVVQVREESFERNLYPLVKPLIAWYRFKPD</sequence>
<reference evidence="3 4" key="1">
    <citation type="journal article" date="2020" name="Nat. Food">
        <title>A phased Vanilla planifolia genome enables genetic improvement of flavour and production.</title>
        <authorList>
            <person name="Hasing T."/>
            <person name="Tang H."/>
            <person name="Brym M."/>
            <person name="Khazi F."/>
            <person name="Huang T."/>
            <person name="Chambers A.H."/>
        </authorList>
    </citation>
    <scope>NUCLEOTIDE SEQUENCE [LARGE SCALE GENOMIC DNA]</scope>
    <source>
        <tissue evidence="3">Leaf</tissue>
    </source>
</reference>
<gene>
    <name evidence="3" type="ORF">HPP92_005288</name>
</gene>
<protein>
    <recommendedName>
        <fullName evidence="5">Nephrocystin-3</fullName>
    </recommendedName>
</protein>
<evidence type="ECO:0000313" key="4">
    <source>
        <dbReference type="Proteomes" id="UP000636800"/>
    </source>
</evidence>
<dbReference type="PANTHER" id="PTHR45641">
    <property type="entry name" value="TETRATRICOPEPTIDE REPEAT PROTEIN (AFU_ORTHOLOGUE AFUA_6G03870)"/>
    <property type="match status" value="1"/>
</dbReference>
<proteinExistence type="predicted"/>
<dbReference type="SMART" id="SM00028">
    <property type="entry name" value="TPR"/>
    <property type="match status" value="5"/>
</dbReference>
<dbReference type="Pfam" id="PF13374">
    <property type="entry name" value="TPR_10"/>
    <property type="match status" value="1"/>
</dbReference>
<dbReference type="GO" id="GO:0009507">
    <property type="term" value="C:chloroplast"/>
    <property type="evidence" value="ECO:0007669"/>
    <property type="project" value="TreeGrafter"/>
</dbReference>
<evidence type="ECO:0000313" key="3">
    <source>
        <dbReference type="EMBL" id="KAG0491890.1"/>
    </source>
</evidence>
<evidence type="ECO:0000256" key="2">
    <source>
        <dbReference type="ARBA" id="ARBA00022803"/>
    </source>
</evidence>
<evidence type="ECO:0008006" key="5">
    <source>
        <dbReference type="Google" id="ProtNLM"/>
    </source>
</evidence>
<dbReference type="Proteomes" id="UP000636800">
    <property type="component" value="Chromosome 2"/>
</dbReference>
<dbReference type="InterPro" id="IPR011990">
    <property type="entry name" value="TPR-like_helical_dom_sf"/>
</dbReference>
<comment type="caution">
    <text evidence="3">The sequence shown here is derived from an EMBL/GenBank/DDBJ whole genome shotgun (WGS) entry which is preliminary data.</text>
</comment>
<dbReference type="AlphaFoldDB" id="A0A835VCH3"/>
<organism evidence="3 4">
    <name type="scientific">Vanilla planifolia</name>
    <name type="common">Vanilla</name>
    <dbReference type="NCBI Taxonomy" id="51239"/>
    <lineage>
        <taxon>Eukaryota</taxon>
        <taxon>Viridiplantae</taxon>
        <taxon>Streptophyta</taxon>
        <taxon>Embryophyta</taxon>
        <taxon>Tracheophyta</taxon>
        <taxon>Spermatophyta</taxon>
        <taxon>Magnoliopsida</taxon>
        <taxon>Liliopsida</taxon>
        <taxon>Asparagales</taxon>
        <taxon>Orchidaceae</taxon>
        <taxon>Vanilloideae</taxon>
        <taxon>Vanilleae</taxon>
        <taxon>Vanilla</taxon>
    </lineage>
</organism>
<dbReference type="Gene3D" id="1.25.40.10">
    <property type="entry name" value="Tetratricopeptide repeat domain"/>
    <property type="match status" value="2"/>
</dbReference>
<evidence type="ECO:0000256" key="1">
    <source>
        <dbReference type="ARBA" id="ARBA00022737"/>
    </source>
</evidence>
<keyword evidence="2" id="KW-0802">TPR repeat</keyword>
<dbReference type="PANTHER" id="PTHR45641:SF19">
    <property type="entry name" value="NEPHROCYSTIN-3"/>
    <property type="match status" value="1"/>
</dbReference>
<accession>A0A835VCH3</accession>
<keyword evidence="1" id="KW-0677">Repeat</keyword>
<dbReference type="Pfam" id="PF13424">
    <property type="entry name" value="TPR_12"/>
    <property type="match status" value="2"/>
</dbReference>
<dbReference type="SUPFAM" id="SSF48452">
    <property type="entry name" value="TPR-like"/>
    <property type="match status" value="1"/>
</dbReference>
<keyword evidence="4" id="KW-1185">Reference proteome</keyword>